<keyword evidence="3" id="KW-1185">Reference proteome</keyword>
<evidence type="ECO:0000256" key="1">
    <source>
        <dbReference type="SAM" id="Phobius"/>
    </source>
</evidence>
<name>A0A1X9YMJ4_9BACT</name>
<dbReference type="EMBL" id="CP021235">
    <property type="protein sequence ID" value="ARS34093.1"/>
    <property type="molecule type" value="Genomic_DNA"/>
</dbReference>
<dbReference type="OrthoDB" id="9940988at2"/>
<keyword evidence="1" id="KW-1133">Transmembrane helix</keyword>
<dbReference type="KEGG" id="pact:CA264_00805"/>
<keyword evidence="1" id="KW-0472">Membrane</keyword>
<accession>A0A1X9YMJ4</accession>
<sequence>MKTPDSLKYNSDKVITANIILVAVTTLTFNLLAYNAQEAKGIGFLYFGFIALIINIALLIMLALGSYIISKKEVGKSLLVSILYSVLTFASIHFAFFILR</sequence>
<evidence type="ECO:0000313" key="3">
    <source>
        <dbReference type="Proteomes" id="UP000266292"/>
    </source>
</evidence>
<organism evidence="2 3">
    <name type="scientific">Pontibacter actiniarum</name>
    <dbReference type="NCBI Taxonomy" id="323450"/>
    <lineage>
        <taxon>Bacteria</taxon>
        <taxon>Pseudomonadati</taxon>
        <taxon>Bacteroidota</taxon>
        <taxon>Cytophagia</taxon>
        <taxon>Cytophagales</taxon>
        <taxon>Hymenobacteraceae</taxon>
        <taxon>Pontibacter</taxon>
    </lineage>
</organism>
<reference evidence="3" key="1">
    <citation type="submission" date="2017-05" db="EMBL/GenBank/DDBJ databases">
        <authorList>
            <person name="Ray J."/>
            <person name="Price M."/>
            <person name="Deutschbauer A."/>
        </authorList>
    </citation>
    <scope>NUCLEOTIDE SEQUENCE [LARGE SCALE GENOMIC DNA]</scope>
    <source>
        <strain evidence="3">DSM 19842</strain>
    </source>
</reference>
<feature type="transmembrane region" description="Helical" evidence="1">
    <location>
        <begin position="14"/>
        <end position="32"/>
    </location>
</feature>
<evidence type="ECO:0000313" key="2">
    <source>
        <dbReference type="EMBL" id="ARS34093.1"/>
    </source>
</evidence>
<dbReference type="STRING" id="709015.GCA_000472485_04341"/>
<dbReference type="Proteomes" id="UP000266292">
    <property type="component" value="Chromosome"/>
</dbReference>
<dbReference type="AlphaFoldDB" id="A0A1X9YMJ4"/>
<proteinExistence type="predicted"/>
<feature type="transmembrane region" description="Helical" evidence="1">
    <location>
        <begin position="44"/>
        <end position="69"/>
    </location>
</feature>
<feature type="transmembrane region" description="Helical" evidence="1">
    <location>
        <begin position="81"/>
        <end position="99"/>
    </location>
</feature>
<keyword evidence="1" id="KW-0812">Transmembrane</keyword>
<dbReference type="RefSeq" id="WP_025609508.1">
    <property type="nucleotide sequence ID" value="NZ_CP021235.1"/>
</dbReference>
<gene>
    <name evidence="2" type="ORF">CA264_00805</name>
</gene>
<protein>
    <submittedName>
        <fullName evidence="2">Uncharacterized protein</fullName>
    </submittedName>
</protein>